<dbReference type="GO" id="GO:0000423">
    <property type="term" value="P:mitophagy"/>
    <property type="evidence" value="ECO:0007669"/>
    <property type="project" value="TreeGrafter"/>
</dbReference>
<dbReference type="GO" id="GO:0044753">
    <property type="term" value="C:amphisome"/>
    <property type="evidence" value="ECO:0007669"/>
    <property type="project" value="TreeGrafter"/>
</dbReference>
<dbReference type="PROSITE" id="PS01357">
    <property type="entry name" value="ZF_ZZ_1"/>
    <property type="match status" value="2"/>
</dbReference>
<keyword evidence="7" id="KW-1185">Reference proteome</keyword>
<evidence type="ECO:0000256" key="1">
    <source>
        <dbReference type="ARBA" id="ARBA00022723"/>
    </source>
</evidence>
<accession>A0AAD7ZAT7</accession>
<feature type="domain" description="ZZ-type" evidence="5">
    <location>
        <begin position="4"/>
        <end position="54"/>
    </location>
</feature>
<dbReference type="Proteomes" id="UP001233999">
    <property type="component" value="Unassembled WGS sequence"/>
</dbReference>
<dbReference type="InterPro" id="IPR052260">
    <property type="entry name" value="Autophagy_Rcpt_SigReg"/>
</dbReference>
<keyword evidence="1" id="KW-0479">Metal-binding</keyword>
<proteinExistence type="predicted"/>
<evidence type="ECO:0000313" key="7">
    <source>
        <dbReference type="Proteomes" id="UP001233999"/>
    </source>
</evidence>
<evidence type="ECO:0000259" key="5">
    <source>
        <dbReference type="PROSITE" id="PS50135"/>
    </source>
</evidence>
<dbReference type="Gene3D" id="3.30.60.90">
    <property type="match status" value="2"/>
</dbReference>
<dbReference type="AlphaFoldDB" id="A0AAD7ZAT7"/>
<dbReference type="EMBL" id="JASPKZ010009609">
    <property type="protein sequence ID" value="KAJ9576608.1"/>
    <property type="molecule type" value="Genomic_DNA"/>
</dbReference>
<comment type="caution">
    <text evidence="6">The sequence shown here is derived from an EMBL/GenBank/DDBJ whole genome shotgun (WGS) entry which is preliminary data.</text>
</comment>
<keyword evidence="3" id="KW-0862">Zinc</keyword>
<evidence type="ECO:0000256" key="4">
    <source>
        <dbReference type="PROSITE-ProRule" id="PRU00228"/>
    </source>
</evidence>
<dbReference type="InterPro" id="IPR043145">
    <property type="entry name" value="Znf_ZZ_sf"/>
</dbReference>
<dbReference type="Pfam" id="PF00569">
    <property type="entry name" value="ZZ"/>
    <property type="match status" value="2"/>
</dbReference>
<dbReference type="SUPFAM" id="SSF57850">
    <property type="entry name" value="RING/U-box"/>
    <property type="match status" value="2"/>
</dbReference>
<protein>
    <recommendedName>
        <fullName evidence="5">ZZ-type domain-containing protein</fullName>
    </recommendedName>
</protein>
<dbReference type="SMART" id="SM00291">
    <property type="entry name" value="ZnF_ZZ"/>
    <property type="match status" value="2"/>
</dbReference>
<reference evidence="6" key="1">
    <citation type="journal article" date="2023" name="IScience">
        <title>Live-bearing cockroach genome reveals convergent evolutionary mechanisms linked to viviparity in insects and beyond.</title>
        <authorList>
            <person name="Fouks B."/>
            <person name="Harrison M.C."/>
            <person name="Mikhailova A.A."/>
            <person name="Marchal E."/>
            <person name="English S."/>
            <person name="Carruthers M."/>
            <person name="Jennings E.C."/>
            <person name="Chiamaka E.L."/>
            <person name="Frigard R.A."/>
            <person name="Pippel M."/>
            <person name="Attardo G.M."/>
            <person name="Benoit J.B."/>
            <person name="Bornberg-Bauer E."/>
            <person name="Tobe S.S."/>
        </authorList>
    </citation>
    <scope>NUCLEOTIDE SEQUENCE</scope>
    <source>
        <strain evidence="6">Stay&amp;Tobe</strain>
    </source>
</reference>
<dbReference type="CDD" id="cd02340">
    <property type="entry name" value="ZZ_NBR1_like"/>
    <property type="match status" value="2"/>
</dbReference>
<feature type="domain" description="ZZ-type" evidence="5">
    <location>
        <begin position="91"/>
        <end position="141"/>
    </location>
</feature>
<dbReference type="GO" id="GO:0007032">
    <property type="term" value="P:endosome organization"/>
    <property type="evidence" value="ECO:0007669"/>
    <property type="project" value="TreeGrafter"/>
</dbReference>
<dbReference type="PANTHER" id="PTHR15090:SF0">
    <property type="entry name" value="SEQUESTOSOME-1"/>
    <property type="match status" value="1"/>
</dbReference>
<keyword evidence="2 4" id="KW-0863">Zinc-finger</keyword>
<dbReference type="GO" id="GO:0035973">
    <property type="term" value="P:aggrephagy"/>
    <property type="evidence" value="ECO:0007669"/>
    <property type="project" value="TreeGrafter"/>
</dbReference>
<dbReference type="GO" id="GO:0005080">
    <property type="term" value="F:protein kinase C binding"/>
    <property type="evidence" value="ECO:0007669"/>
    <property type="project" value="TreeGrafter"/>
</dbReference>
<evidence type="ECO:0000256" key="3">
    <source>
        <dbReference type="ARBA" id="ARBA00022833"/>
    </source>
</evidence>
<dbReference type="PANTHER" id="PTHR15090">
    <property type="entry name" value="SEQUESTOSOME 1-RELATED"/>
    <property type="match status" value="1"/>
</dbReference>
<evidence type="ECO:0000256" key="2">
    <source>
        <dbReference type="ARBA" id="ARBA00022771"/>
    </source>
</evidence>
<gene>
    <name evidence="6" type="ORF">L9F63_025495</name>
</gene>
<reference evidence="6" key="2">
    <citation type="submission" date="2023-05" db="EMBL/GenBank/DDBJ databases">
        <authorList>
            <person name="Fouks B."/>
        </authorList>
    </citation>
    <scope>NUCLEOTIDE SEQUENCE</scope>
    <source>
        <strain evidence="6">Stay&amp;Tobe</strain>
        <tissue evidence="6">Testes</tissue>
    </source>
</reference>
<feature type="non-terminal residue" evidence="6">
    <location>
        <position position="1"/>
    </location>
</feature>
<dbReference type="GO" id="GO:0070530">
    <property type="term" value="F:K63-linked polyubiquitin modification-dependent protein binding"/>
    <property type="evidence" value="ECO:0007669"/>
    <property type="project" value="TreeGrafter"/>
</dbReference>
<dbReference type="GO" id="GO:0008270">
    <property type="term" value="F:zinc ion binding"/>
    <property type="evidence" value="ECO:0007669"/>
    <property type="project" value="UniProtKB-KW"/>
</dbReference>
<feature type="non-terminal residue" evidence="6">
    <location>
        <position position="142"/>
    </location>
</feature>
<dbReference type="GO" id="GO:0016235">
    <property type="term" value="C:aggresome"/>
    <property type="evidence" value="ECO:0007669"/>
    <property type="project" value="TreeGrafter"/>
</dbReference>
<name>A0AAD7ZAT7_DIPPU</name>
<dbReference type="PROSITE" id="PS50135">
    <property type="entry name" value="ZF_ZZ_2"/>
    <property type="match status" value="2"/>
</dbReference>
<dbReference type="InterPro" id="IPR000433">
    <property type="entry name" value="Znf_ZZ"/>
</dbReference>
<organism evidence="6 7">
    <name type="scientific">Diploptera punctata</name>
    <name type="common">Pacific beetle cockroach</name>
    <dbReference type="NCBI Taxonomy" id="6984"/>
    <lineage>
        <taxon>Eukaryota</taxon>
        <taxon>Metazoa</taxon>
        <taxon>Ecdysozoa</taxon>
        <taxon>Arthropoda</taxon>
        <taxon>Hexapoda</taxon>
        <taxon>Insecta</taxon>
        <taxon>Pterygota</taxon>
        <taxon>Neoptera</taxon>
        <taxon>Polyneoptera</taxon>
        <taxon>Dictyoptera</taxon>
        <taxon>Blattodea</taxon>
        <taxon>Blaberoidea</taxon>
        <taxon>Blaberidae</taxon>
        <taxon>Diplopterinae</taxon>
        <taxon>Diploptera</taxon>
    </lineage>
</organism>
<sequence>NTNHLGVWCDECRNSVEGYRYKCIQCPDYDLCTVCEGRRFHADHYMLRMPAPAFWCQHFGRSLARRLSNQTDNICRINTSFSQNNADNMDHRGVSCDGCSVRIRGFRYKCIQCRDYDLCCDCEGKGVHGSHFMIRMPLPTNW</sequence>
<evidence type="ECO:0000313" key="6">
    <source>
        <dbReference type="EMBL" id="KAJ9576608.1"/>
    </source>
</evidence>